<evidence type="ECO:0000313" key="4">
    <source>
        <dbReference type="EMBL" id="CAF3732274.1"/>
    </source>
</evidence>
<feature type="compositionally biased region" description="Polar residues" evidence="2">
    <location>
        <begin position="828"/>
        <end position="842"/>
    </location>
</feature>
<protein>
    <submittedName>
        <fullName evidence="3">Uncharacterized protein</fullName>
    </submittedName>
</protein>
<reference evidence="3" key="1">
    <citation type="submission" date="2021-02" db="EMBL/GenBank/DDBJ databases">
        <authorList>
            <person name="Nowell W R."/>
        </authorList>
    </citation>
    <scope>NUCLEOTIDE SEQUENCE</scope>
</reference>
<organism evidence="3 5">
    <name type="scientific">Didymodactylos carnosus</name>
    <dbReference type="NCBI Taxonomy" id="1234261"/>
    <lineage>
        <taxon>Eukaryota</taxon>
        <taxon>Metazoa</taxon>
        <taxon>Spiralia</taxon>
        <taxon>Gnathifera</taxon>
        <taxon>Rotifera</taxon>
        <taxon>Eurotatoria</taxon>
        <taxon>Bdelloidea</taxon>
        <taxon>Philodinida</taxon>
        <taxon>Philodinidae</taxon>
        <taxon>Didymodactylos</taxon>
    </lineage>
</organism>
<keyword evidence="1" id="KW-0677">Repeat</keyword>
<feature type="region of interest" description="Disordered" evidence="2">
    <location>
        <begin position="823"/>
        <end position="876"/>
    </location>
</feature>
<feature type="compositionally biased region" description="Polar residues" evidence="2">
    <location>
        <begin position="461"/>
        <end position="474"/>
    </location>
</feature>
<accession>A0A814DEZ8</accession>
<dbReference type="Proteomes" id="UP000681722">
    <property type="component" value="Unassembled WGS sequence"/>
</dbReference>
<dbReference type="PANTHER" id="PTHR10648">
    <property type="entry name" value="SERINE/THREONINE-PROTEIN PHOSPHATASE PP2A 65 KDA REGULATORY SUBUNIT"/>
    <property type="match status" value="1"/>
</dbReference>
<feature type="compositionally biased region" description="Polar residues" evidence="2">
    <location>
        <begin position="143"/>
        <end position="157"/>
    </location>
</feature>
<keyword evidence="5" id="KW-1185">Reference proteome</keyword>
<gene>
    <name evidence="3" type="ORF">GPM918_LOCUS11574</name>
    <name evidence="4" type="ORF">SRO942_LOCUS11572</name>
</gene>
<dbReference type="PANTHER" id="PTHR10648:SF1">
    <property type="entry name" value="SERINE_THREONINE-PROTEIN PHOSPHATASE 4 REGULATORY SUBUNIT 1"/>
    <property type="match status" value="1"/>
</dbReference>
<dbReference type="Gene3D" id="1.25.10.10">
    <property type="entry name" value="Leucine-rich Repeat Variant"/>
    <property type="match status" value="2"/>
</dbReference>
<dbReference type="InterPro" id="IPR016024">
    <property type="entry name" value="ARM-type_fold"/>
</dbReference>
<evidence type="ECO:0000313" key="5">
    <source>
        <dbReference type="Proteomes" id="UP000663829"/>
    </source>
</evidence>
<feature type="region of interest" description="Disordered" evidence="2">
    <location>
        <begin position="128"/>
        <end position="167"/>
    </location>
</feature>
<dbReference type="InterPro" id="IPR051023">
    <property type="entry name" value="PP2A_Regulatory_Subunit_A"/>
</dbReference>
<dbReference type="AlphaFoldDB" id="A0A814DEZ8"/>
<feature type="compositionally biased region" description="Low complexity" evidence="2">
    <location>
        <begin position="856"/>
        <end position="876"/>
    </location>
</feature>
<name>A0A814DEZ8_9BILA</name>
<dbReference type="GO" id="GO:0005737">
    <property type="term" value="C:cytoplasm"/>
    <property type="evidence" value="ECO:0007669"/>
    <property type="project" value="TreeGrafter"/>
</dbReference>
<proteinExistence type="predicted"/>
<sequence length="876" mass="100411">MSGQPTQRNTGKYGVSELAWNYDTLPVYCSGFGFLMSKFVRDRLYRASLHYPIENVAWVGDVFVSGFLAGAGAVRCGGWNLDYAQVGSGCPDLFKKPQMLVCSTPMHIGQNKYCEYGKIWDTIMRRHGSADHSSGDNIRVTRGNLSESSESSNDYLLNTTNDENENETPIQRLQRLQSSYSNYNERKDAVKYILDALRMVQNEENLCTILQCTKRLADDIVTQVQIDALENFVPVLECLAQTVENSEVLVREYLFQSIIQTLEHANNRVRKASQAALIRIFELEQINQEEIEQDVIPALVNLNRASDEYKNEAIMLMGRLAQYVGSELTLKHFVPAVTQLCSAIAFQTRKVPCIEHLCSDAFWGVRKGCAEVLHPLATLLQDQSRWVKTAALRVLGYFISTFHDPNRVVSVAKSSTTTSSVSKQLNDLCQDLKDESISDTYNDFQYWRIEPKTKIDEPEQNNESTGDFDNSEIMDNTSLPRKQSLLEASKSFDQDNINNILPLSLLDFYTSIIEQSYNSGVETDIVHQGAHTFPAVALTVTHKNWNLIKDTHRKLSEDLQWKVRRTLAYSLHELAKILTQDQTEQDLCPIFDSFLRDVDEVKIGIITYLAEFFKLLRQSTRNQYLEKLTYLTSVDNQRNWRFRSEGAIQLQQLCSLYDSCDISNYILPLAFSLSVDKVHDVRRESIKALASCYDRFSQTKSQEQCEIFIEDSQRVFAQSTEWRFRQAYVHLCQEIVERRCETPQQFALRFLEALLQLKHDQVVNVRLTLAQFLLSHLTNNSDYYSYLPDHWRNQVSEAIQLLQNDPERDVRICVGGLYEQLPPPDLIQQATSSTTTNSMENQNKIDKNEQEDGTNEQKTSISSSSTNNNQNFIKIF</sequence>
<evidence type="ECO:0000256" key="2">
    <source>
        <dbReference type="SAM" id="MobiDB-lite"/>
    </source>
</evidence>
<dbReference type="OrthoDB" id="340346at2759"/>
<evidence type="ECO:0000313" key="3">
    <source>
        <dbReference type="EMBL" id="CAF0957445.1"/>
    </source>
</evidence>
<dbReference type="SUPFAM" id="SSF48371">
    <property type="entry name" value="ARM repeat"/>
    <property type="match status" value="1"/>
</dbReference>
<dbReference type="EMBL" id="CAJOBC010002418">
    <property type="protein sequence ID" value="CAF3732274.1"/>
    <property type="molecule type" value="Genomic_DNA"/>
</dbReference>
<feature type="region of interest" description="Disordered" evidence="2">
    <location>
        <begin position="452"/>
        <end position="474"/>
    </location>
</feature>
<dbReference type="InterPro" id="IPR011989">
    <property type="entry name" value="ARM-like"/>
</dbReference>
<comment type="caution">
    <text evidence="3">The sequence shown here is derived from an EMBL/GenBank/DDBJ whole genome shotgun (WGS) entry which is preliminary data.</text>
</comment>
<evidence type="ECO:0000256" key="1">
    <source>
        <dbReference type="ARBA" id="ARBA00022737"/>
    </source>
</evidence>
<dbReference type="Proteomes" id="UP000663829">
    <property type="component" value="Unassembled WGS sequence"/>
</dbReference>
<dbReference type="GO" id="GO:0019888">
    <property type="term" value="F:protein phosphatase regulator activity"/>
    <property type="evidence" value="ECO:0007669"/>
    <property type="project" value="TreeGrafter"/>
</dbReference>
<dbReference type="EMBL" id="CAJNOQ010002419">
    <property type="protein sequence ID" value="CAF0957445.1"/>
    <property type="molecule type" value="Genomic_DNA"/>
</dbReference>